<gene>
    <name evidence="14" type="ORF">CJ030_MR5G017616</name>
</gene>
<name>A0A6A1VNV3_9ROSI</name>
<keyword evidence="7" id="KW-0150">Chloroplast</keyword>
<dbReference type="PANTHER" id="PTHR35284">
    <property type="entry name" value="OUTER ENVELOPE PORE PROTEIN 24A, CHLOROPLASTIC-RELATED"/>
    <property type="match status" value="1"/>
</dbReference>
<accession>A0A6A1VNV3</accession>
<dbReference type="GO" id="GO:0046930">
    <property type="term" value="C:pore complex"/>
    <property type="evidence" value="ECO:0007669"/>
    <property type="project" value="UniProtKB-KW"/>
</dbReference>
<protein>
    <submittedName>
        <fullName evidence="14">Outer envelope pore protein 24B, chloroplastic</fullName>
    </submittedName>
</protein>
<keyword evidence="12" id="KW-0626">Porin</keyword>
<comment type="caution">
    <text evidence="14">The sequence shown here is derived from an EMBL/GenBank/DDBJ whole genome shotgun (WGS) entry which is preliminary data.</text>
</comment>
<keyword evidence="6" id="KW-1134">Transmembrane beta strand</keyword>
<evidence type="ECO:0000313" key="14">
    <source>
        <dbReference type="EMBL" id="KAB1214592.1"/>
    </source>
</evidence>
<evidence type="ECO:0000256" key="10">
    <source>
        <dbReference type="ARBA" id="ARBA00022805"/>
    </source>
</evidence>
<evidence type="ECO:0000256" key="1">
    <source>
        <dbReference type="ARBA" id="ARBA00002327"/>
    </source>
</evidence>
<comment type="function">
    <text evidence="1">High-conductance voltage-dependent solute channel with a slight selectivity for cations transporting triosephosphates, dicarboxylic acids, ATP, inorganic phosphate (Pi), sugars, and positively or negatively charged amino acids.</text>
</comment>
<keyword evidence="9" id="KW-0812">Transmembrane</keyword>
<keyword evidence="5" id="KW-0813">Transport</keyword>
<evidence type="ECO:0000256" key="2">
    <source>
        <dbReference type="ARBA" id="ARBA00004396"/>
    </source>
</evidence>
<proteinExistence type="predicted"/>
<evidence type="ECO:0000256" key="4">
    <source>
        <dbReference type="ARBA" id="ARBA00011593"/>
    </source>
</evidence>
<dbReference type="Proteomes" id="UP000516437">
    <property type="component" value="Chromosome 5"/>
</dbReference>
<dbReference type="AlphaFoldDB" id="A0A6A1VNV3"/>
<evidence type="ECO:0000256" key="3">
    <source>
        <dbReference type="ARBA" id="ARBA00004441"/>
    </source>
</evidence>
<evidence type="ECO:0000256" key="6">
    <source>
        <dbReference type="ARBA" id="ARBA00022452"/>
    </source>
</evidence>
<keyword evidence="10" id="KW-1002">Plastid outer membrane</keyword>
<evidence type="ECO:0000256" key="13">
    <source>
        <dbReference type="ARBA" id="ARBA00023136"/>
    </source>
</evidence>
<dbReference type="OrthoDB" id="1185978at2759"/>
<evidence type="ECO:0000256" key="5">
    <source>
        <dbReference type="ARBA" id="ARBA00022448"/>
    </source>
</evidence>
<keyword evidence="8" id="KW-0934">Plastid</keyword>
<dbReference type="GO" id="GO:0009707">
    <property type="term" value="C:chloroplast outer membrane"/>
    <property type="evidence" value="ECO:0007669"/>
    <property type="project" value="UniProtKB-SubCell"/>
</dbReference>
<dbReference type="PANTHER" id="PTHR35284:SF1">
    <property type="entry name" value="OUTER ENVELOPE PORE PROTEIN 24A, CHLOROPLASTIC-RELATED"/>
    <property type="match status" value="1"/>
</dbReference>
<sequence length="433" mass="49026">MQTPLFCQNPKNRRSISVNSCWLPIPRATVQDLAELCSEVTEDFKKYCKRISPLPTFREGHAKSSQNLPPPPQENEILWPEVQLRFWHLYVMAVNSAVILRFIEMGSAQVQRMRYPSSTTIRNPAKTLSVQKVQDLAELCSEVTEDFKKYCKRISPLPTFREGHAKSSQNLPPPPQENEILWPEVQLRFWHLYVMAVNSAVILRFIEMGSAQVQRMRRNYGAGDGGFSGTIAVTTGEFDLRASVTGDSSAGWSALEDLFLSVEKPGSFAIDFDVPKKDVRFQFTKKLKDVRFQFTKKLKVLEKPLNFTYTHQMGENRTALSGTFELDSANKLSANYAFDSGNCKLKYSYAHGGTTLEPCYDFGSKSLDLAVSRRILDGNFIGASYKTSSKTLGFEWSPNSNYNNNLRFKVSALLELANGLHMPKLNAESTWDF</sequence>
<evidence type="ECO:0000256" key="8">
    <source>
        <dbReference type="ARBA" id="ARBA00022640"/>
    </source>
</evidence>
<comment type="subunit">
    <text evidence="4">Homooligomers form large rather nonselective pores in plastidial outer membranes.</text>
</comment>
<dbReference type="GO" id="GO:0034765">
    <property type="term" value="P:regulation of monoatomic ion transmembrane transport"/>
    <property type="evidence" value="ECO:0007669"/>
    <property type="project" value="InterPro"/>
</dbReference>
<dbReference type="InterPro" id="IPR034626">
    <property type="entry name" value="OEP24"/>
</dbReference>
<dbReference type="EMBL" id="RXIC02000023">
    <property type="protein sequence ID" value="KAB1214592.1"/>
    <property type="molecule type" value="Genomic_DNA"/>
</dbReference>
<evidence type="ECO:0000256" key="9">
    <source>
        <dbReference type="ARBA" id="ARBA00022692"/>
    </source>
</evidence>
<dbReference type="GO" id="GO:0034426">
    <property type="term" value="C:etioplast membrane"/>
    <property type="evidence" value="ECO:0007669"/>
    <property type="project" value="UniProtKB-SubCell"/>
</dbReference>
<evidence type="ECO:0000256" key="11">
    <source>
        <dbReference type="ARBA" id="ARBA00023065"/>
    </source>
</evidence>
<reference evidence="14 15" key="1">
    <citation type="journal article" date="2019" name="Plant Biotechnol. J.">
        <title>The red bayberry genome and genetic basis of sex determination.</title>
        <authorList>
            <person name="Jia H.M."/>
            <person name="Jia H.J."/>
            <person name="Cai Q.L."/>
            <person name="Wang Y."/>
            <person name="Zhao H.B."/>
            <person name="Yang W.F."/>
            <person name="Wang G.Y."/>
            <person name="Li Y.H."/>
            <person name="Zhan D.L."/>
            <person name="Shen Y.T."/>
            <person name="Niu Q.F."/>
            <person name="Chang L."/>
            <person name="Qiu J."/>
            <person name="Zhao L."/>
            <person name="Xie H.B."/>
            <person name="Fu W.Y."/>
            <person name="Jin J."/>
            <person name="Li X.W."/>
            <person name="Jiao Y."/>
            <person name="Zhou C.C."/>
            <person name="Tu T."/>
            <person name="Chai C.Y."/>
            <person name="Gao J.L."/>
            <person name="Fan L.J."/>
            <person name="van de Weg E."/>
            <person name="Wang J.Y."/>
            <person name="Gao Z.S."/>
        </authorList>
    </citation>
    <scope>NUCLEOTIDE SEQUENCE [LARGE SCALE GENOMIC DNA]</scope>
    <source>
        <tissue evidence="14">Leaves</tissue>
    </source>
</reference>
<evidence type="ECO:0000313" key="15">
    <source>
        <dbReference type="Proteomes" id="UP000516437"/>
    </source>
</evidence>
<comment type="subcellular location">
    <subcellularLocation>
        <location evidence="2">Plastid</location>
        <location evidence="2">Chloroplast outer membrane</location>
        <topology evidence="2">Multi-pass membrane protein</topology>
    </subcellularLocation>
    <subcellularLocation>
        <location evidence="3">Plastid</location>
        <location evidence="3">Etioplast membrane</location>
        <topology evidence="3">Multi-pass membrane protein</topology>
    </subcellularLocation>
</comment>
<dbReference type="GO" id="GO:0022843">
    <property type="term" value="F:voltage-gated monoatomic cation channel activity"/>
    <property type="evidence" value="ECO:0007669"/>
    <property type="project" value="InterPro"/>
</dbReference>
<dbReference type="GO" id="GO:0015288">
    <property type="term" value="F:porin activity"/>
    <property type="evidence" value="ECO:0007669"/>
    <property type="project" value="UniProtKB-KW"/>
</dbReference>
<keyword evidence="15" id="KW-1185">Reference proteome</keyword>
<keyword evidence="13" id="KW-0472">Membrane</keyword>
<evidence type="ECO:0000256" key="12">
    <source>
        <dbReference type="ARBA" id="ARBA00023114"/>
    </source>
</evidence>
<evidence type="ECO:0000256" key="7">
    <source>
        <dbReference type="ARBA" id="ARBA00022528"/>
    </source>
</evidence>
<organism evidence="14 15">
    <name type="scientific">Morella rubra</name>
    <name type="common">Chinese bayberry</name>
    <dbReference type="NCBI Taxonomy" id="262757"/>
    <lineage>
        <taxon>Eukaryota</taxon>
        <taxon>Viridiplantae</taxon>
        <taxon>Streptophyta</taxon>
        <taxon>Embryophyta</taxon>
        <taxon>Tracheophyta</taxon>
        <taxon>Spermatophyta</taxon>
        <taxon>Magnoliopsida</taxon>
        <taxon>eudicotyledons</taxon>
        <taxon>Gunneridae</taxon>
        <taxon>Pentapetalae</taxon>
        <taxon>rosids</taxon>
        <taxon>fabids</taxon>
        <taxon>Fagales</taxon>
        <taxon>Myricaceae</taxon>
        <taxon>Morella</taxon>
    </lineage>
</organism>
<keyword evidence="11" id="KW-0406">Ion transport</keyword>